<organism evidence="12 13">
    <name type="scientific">Nitrospira defluvii</name>
    <dbReference type="NCBI Taxonomy" id="330214"/>
    <lineage>
        <taxon>Bacteria</taxon>
        <taxon>Pseudomonadati</taxon>
        <taxon>Nitrospirota</taxon>
        <taxon>Nitrospiria</taxon>
        <taxon>Nitrospirales</taxon>
        <taxon>Nitrospiraceae</taxon>
        <taxon>Nitrospira</taxon>
    </lineage>
</organism>
<dbReference type="eggNOG" id="COG4585">
    <property type="taxonomic scope" value="Bacteria"/>
</dbReference>
<reference evidence="12 13" key="1">
    <citation type="journal article" date="2010" name="Proc. Natl. Acad. Sci. U.S.A.">
        <title>A Nitrospira metagenome illuminates the physiology and evolution of globally important nitrite-oxidizing bacteria.</title>
        <authorList>
            <person name="Lucker S."/>
            <person name="Wagner M."/>
            <person name="Maixner F."/>
            <person name="Pelletier E."/>
            <person name="Koch H."/>
            <person name="Vacherie B."/>
            <person name="Rattei T."/>
            <person name="Sinninghe Damste J."/>
            <person name="Spieck E."/>
            <person name="Le Paslier D."/>
            <person name="Daims H."/>
        </authorList>
    </citation>
    <scope>NUCLEOTIDE SEQUENCE [LARGE SCALE GENOMIC DNA]</scope>
</reference>
<feature type="transmembrane region" description="Helical" evidence="10">
    <location>
        <begin position="81"/>
        <end position="102"/>
    </location>
</feature>
<comment type="catalytic activity">
    <reaction evidence="1">
        <text>ATP + protein L-histidine = ADP + protein N-phospho-L-histidine.</text>
        <dbReference type="EC" id="2.7.13.3"/>
    </reaction>
</comment>
<keyword evidence="10" id="KW-1133">Transmembrane helix</keyword>
<dbReference type="GO" id="GO:0005524">
    <property type="term" value="F:ATP binding"/>
    <property type="evidence" value="ECO:0007669"/>
    <property type="project" value="UniProtKB-KW"/>
</dbReference>
<dbReference type="EMBL" id="FP929003">
    <property type="protein sequence ID" value="CBK43653.1"/>
    <property type="molecule type" value="Genomic_DNA"/>
</dbReference>
<dbReference type="InterPro" id="IPR003594">
    <property type="entry name" value="HATPase_dom"/>
</dbReference>
<dbReference type="HOGENOM" id="CLU_727015_0_0_0"/>
<dbReference type="EC" id="2.7.13.3" evidence="2"/>
<evidence type="ECO:0000256" key="8">
    <source>
        <dbReference type="ARBA" id="ARBA00023012"/>
    </source>
</evidence>
<sequence length="389" mass="42948">MTTQPSHRLLLFAIVVLGLGLYTLDLYLPLGIGNGVLYGGLVVLSLALPDRTTPILVASICSVLALSDVFLGVTLPNVPLWMGLSNRMFSLTAIWFPVIYAFQRRKIEEALRSAHSELEVRVGERTRELALVNQALVEEIGERMETERSLRESESSLKVSQEELQHSREELRALAGQLLTAQEGERRRIARDLHDDVNQRLAMLAMDLRRIEKGEAGDLAAVEGVVRSITRRLTTVSDDVRQMAYRFHPSILDDLGLVKAVRRLVDDFSATTKIEAVYVHHDAVSPVPTELATCVYRIAQESLNNVARHAQATEVEVELICDDEVITLSVRDNGVGFDSQQASQGLGRLGLLSMKERVRLVRGTLTVSTAPGRGTHLEVCVPLPGGAYV</sequence>
<dbReference type="Pfam" id="PF02518">
    <property type="entry name" value="HATPase_c"/>
    <property type="match status" value="1"/>
</dbReference>
<evidence type="ECO:0000313" key="12">
    <source>
        <dbReference type="EMBL" id="CBK43653.1"/>
    </source>
</evidence>
<keyword evidence="10" id="KW-0472">Membrane</keyword>
<keyword evidence="4" id="KW-0808">Transferase</keyword>
<dbReference type="Pfam" id="PF07730">
    <property type="entry name" value="HisKA_3"/>
    <property type="match status" value="1"/>
</dbReference>
<feature type="domain" description="Histidine kinase" evidence="11">
    <location>
        <begin position="295"/>
        <end position="385"/>
    </location>
</feature>
<dbReference type="InterPro" id="IPR011712">
    <property type="entry name" value="Sig_transdc_His_kin_sub3_dim/P"/>
</dbReference>
<gene>
    <name evidence="12" type="ORF">NIDE3983</name>
</gene>
<evidence type="ECO:0000256" key="2">
    <source>
        <dbReference type="ARBA" id="ARBA00012438"/>
    </source>
</evidence>
<dbReference type="GO" id="GO:0046983">
    <property type="term" value="F:protein dimerization activity"/>
    <property type="evidence" value="ECO:0007669"/>
    <property type="project" value="InterPro"/>
</dbReference>
<dbReference type="OrthoDB" id="9781904at2"/>
<feature type="transmembrane region" description="Helical" evidence="10">
    <location>
        <begin position="7"/>
        <end position="24"/>
    </location>
</feature>
<accession>D8P821</accession>
<dbReference type="KEGG" id="nde:NIDE3983"/>
<dbReference type="SMART" id="SM00387">
    <property type="entry name" value="HATPase_c"/>
    <property type="match status" value="1"/>
</dbReference>
<evidence type="ECO:0000256" key="4">
    <source>
        <dbReference type="ARBA" id="ARBA00022679"/>
    </source>
</evidence>
<name>D8P821_9BACT</name>
<keyword evidence="7" id="KW-0067">ATP-binding</keyword>
<dbReference type="SUPFAM" id="SSF55874">
    <property type="entry name" value="ATPase domain of HSP90 chaperone/DNA topoisomerase II/histidine kinase"/>
    <property type="match status" value="1"/>
</dbReference>
<dbReference type="STRING" id="330214.NIDE3983"/>
<keyword evidence="8" id="KW-0902">Two-component regulatory system</keyword>
<dbReference type="PROSITE" id="PS50109">
    <property type="entry name" value="HIS_KIN"/>
    <property type="match status" value="1"/>
</dbReference>
<evidence type="ECO:0000256" key="7">
    <source>
        <dbReference type="ARBA" id="ARBA00022840"/>
    </source>
</evidence>
<dbReference type="InterPro" id="IPR036890">
    <property type="entry name" value="HATPase_C_sf"/>
</dbReference>
<dbReference type="Gene3D" id="1.20.5.1930">
    <property type="match status" value="1"/>
</dbReference>
<dbReference type="PANTHER" id="PTHR24421">
    <property type="entry name" value="NITRATE/NITRITE SENSOR PROTEIN NARX-RELATED"/>
    <property type="match status" value="1"/>
</dbReference>
<dbReference type="PANTHER" id="PTHR24421:SF10">
    <property type="entry name" value="NITRATE_NITRITE SENSOR PROTEIN NARQ"/>
    <property type="match status" value="1"/>
</dbReference>
<keyword evidence="13" id="KW-1185">Reference proteome</keyword>
<feature type="coiled-coil region" evidence="9">
    <location>
        <begin position="150"/>
        <end position="177"/>
    </location>
</feature>
<dbReference type="GO" id="GO:0016020">
    <property type="term" value="C:membrane"/>
    <property type="evidence" value="ECO:0007669"/>
    <property type="project" value="InterPro"/>
</dbReference>
<dbReference type="CDD" id="cd16917">
    <property type="entry name" value="HATPase_UhpB-NarQ-NarX-like"/>
    <property type="match status" value="1"/>
</dbReference>
<evidence type="ECO:0000256" key="6">
    <source>
        <dbReference type="ARBA" id="ARBA00022777"/>
    </source>
</evidence>
<feature type="transmembrane region" description="Helical" evidence="10">
    <location>
        <begin position="55"/>
        <end position="75"/>
    </location>
</feature>
<evidence type="ECO:0000256" key="3">
    <source>
        <dbReference type="ARBA" id="ARBA00022553"/>
    </source>
</evidence>
<dbReference type="Proteomes" id="UP000001660">
    <property type="component" value="Chromosome"/>
</dbReference>
<dbReference type="AlphaFoldDB" id="D8P821"/>
<keyword evidence="3" id="KW-0597">Phosphoprotein</keyword>
<evidence type="ECO:0000259" key="11">
    <source>
        <dbReference type="PROSITE" id="PS50109"/>
    </source>
</evidence>
<evidence type="ECO:0000256" key="9">
    <source>
        <dbReference type="SAM" id="Coils"/>
    </source>
</evidence>
<dbReference type="InterPro" id="IPR050482">
    <property type="entry name" value="Sensor_HK_TwoCompSys"/>
</dbReference>
<keyword evidence="10" id="KW-0812">Transmembrane</keyword>
<dbReference type="InterPro" id="IPR005467">
    <property type="entry name" value="His_kinase_dom"/>
</dbReference>
<evidence type="ECO:0000256" key="5">
    <source>
        <dbReference type="ARBA" id="ARBA00022741"/>
    </source>
</evidence>
<keyword evidence="6 12" id="KW-0418">Kinase</keyword>
<evidence type="ECO:0000256" key="10">
    <source>
        <dbReference type="SAM" id="Phobius"/>
    </source>
</evidence>
<dbReference type="Gene3D" id="3.30.565.10">
    <property type="entry name" value="Histidine kinase-like ATPase, C-terminal domain"/>
    <property type="match status" value="1"/>
</dbReference>
<proteinExistence type="predicted"/>
<keyword evidence="5" id="KW-0547">Nucleotide-binding</keyword>
<evidence type="ECO:0000313" key="13">
    <source>
        <dbReference type="Proteomes" id="UP000001660"/>
    </source>
</evidence>
<dbReference type="GO" id="GO:0000155">
    <property type="term" value="F:phosphorelay sensor kinase activity"/>
    <property type="evidence" value="ECO:0007669"/>
    <property type="project" value="InterPro"/>
</dbReference>
<keyword evidence="9" id="KW-0175">Coiled coil</keyword>
<evidence type="ECO:0000256" key="1">
    <source>
        <dbReference type="ARBA" id="ARBA00000085"/>
    </source>
</evidence>
<protein>
    <recommendedName>
        <fullName evidence="2">histidine kinase</fullName>
        <ecNumber evidence="2">2.7.13.3</ecNumber>
    </recommendedName>
</protein>